<sequence length="241" mass="25574">MISAAKATLTDPSALTVCTSLPYAPFEVDDGSGKIVGFDIDFMDWMAKDLGVTTKISVQQFVAIKSGTATKTKKCDISAAAMTITAERMASITFSNPYYDASQALMVLSSSSAKSLADLKGKKLGAQTGTTGLAYAQKYAEQYGYTVLEYAQISDEEVALQASKIDAAIHDQPALNEYSKQQAGKVKIVDNFNTGEEYGFGVALGNTALATVANYVIAKSKADGTYLASYKKWIGGTPPTK</sequence>
<dbReference type="Gene3D" id="3.40.190.10">
    <property type="entry name" value="Periplasmic binding protein-like II"/>
    <property type="match status" value="2"/>
</dbReference>
<dbReference type="STRING" id="1090615.SAMN04515671_0440"/>
<comment type="similarity">
    <text evidence="2 4">Belongs to the bacterial solute-binding protein 3 family.</text>
</comment>
<reference evidence="6 7" key="1">
    <citation type="submission" date="2016-10" db="EMBL/GenBank/DDBJ databases">
        <authorList>
            <person name="de Groot N.N."/>
        </authorList>
    </citation>
    <scope>NUCLEOTIDE SEQUENCE [LARGE SCALE GENOMIC DNA]</scope>
    <source>
        <strain evidence="7">P4-7,KCTC 19426,CECT 7604</strain>
    </source>
</reference>
<comment type="subcellular location">
    <subcellularLocation>
        <location evidence="1">Cell envelope</location>
    </subcellularLocation>
</comment>
<dbReference type="PANTHER" id="PTHR35936">
    <property type="entry name" value="MEMBRANE-BOUND LYTIC MUREIN TRANSGLYCOSYLASE F"/>
    <property type="match status" value="1"/>
</dbReference>
<dbReference type="Pfam" id="PF00497">
    <property type="entry name" value="SBP_bac_3"/>
    <property type="match status" value="1"/>
</dbReference>
<dbReference type="GO" id="GO:0030313">
    <property type="term" value="C:cell envelope"/>
    <property type="evidence" value="ECO:0007669"/>
    <property type="project" value="UniProtKB-SubCell"/>
</dbReference>
<dbReference type="SUPFAM" id="SSF53850">
    <property type="entry name" value="Periplasmic binding protein-like II"/>
    <property type="match status" value="1"/>
</dbReference>
<evidence type="ECO:0000256" key="2">
    <source>
        <dbReference type="ARBA" id="ARBA00010333"/>
    </source>
</evidence>
<dbReference type="CDD" id="cd13530">
    <property type="entry name" value="PBP2_peptides_like"/>
    <property type="match status" value="1"/>
</dbReference>
<name>A0A1H0IBF7_9ACTN</name>
<evidence type="ECO:0000259" key="5">
    <source>
        <dbReference type="SMART" id="SM00062"/>
    </source>
</evidence>
<evidence type="ECO:0000256" key="3">
    <source>
        <dbReference type="ARBA" id="ARBA00022729"/>
    </source>
</evidence>
<dbReference type="InterPro" id="IPR018313">
    <property type="entry name" value="SBP_3_CS"/>
</dbReference>
<feature type="domain" description="Solute-binding protein family 3/N-terminal" evidence="5">
    <location>
        <begin position="14"/>
        <end position="237"/>
    </location>
</feature>
<gene>
    <name evidence="6" type="ORF">SAMN04515671_0440</name>
</gene>
<dbReference type="PROSITE" id="PS01039">
    <property type="entry name" value="SBP_BACTERIAL_3"/>
    <property type="match status" value="1"/>
</dbReference>
<dbReference type="Proteomes" id="UP000198741">
    <property type="component" value="Chromosome I"/>
</dbReference>
<keyword evidence="3" id="KW-0732">Signal</keyword>
<proteinExistence type="inferred from homology"/>
<evidence type="ECO:0000256" key="4">
    <source>
        <dbReference type="RuleBase" id="RU003744"/>
    </source>
</evidence>
<evidence type="ECO:0000313" key="6">
    <source>
        <dbReference type="EMBL" id="SDO28695.1"/>
    </source>
</evidence>
<dbReference type="InterPro" id="IPR001638">
    <property type="entry name" value="Solute-binding_3/MltF_N"/>
</dbReference>
<keyword evidence="7" id="KW-1185">Reference proteome</keyword>
<evidence type="ECO:0000256" key="1">
    <source>
        <dbReference type="ARBA" id="ARBA00004196"/>
    </source>
</evidence>
<dbReference type="AlphaFoldDB" id="A0A1H0IBF7"/>
<dbReference type="SMART" id="SM00062">
    <property type="entry name" value="PBPb"/>
    <property type="match status" value="1"/>
</dbReference>
<protein>
    <submittedName>
        <fullName evidence="6">Amino acid ABC transporter substrate-binding protein, PAAT family</fullName>
    </submittedName>
</protein>
<dbReference type="EMBL" id="LT629710">
    <property type="protein sequence ID" value="SDO28695.1"/>
    <property type="molecule type" value="Genomic_DNA"/>
</dbReference>
<accession>A0A1H0IBF7</accession>
<organism evidence="6 7">
    <name type="scientific">Nakamurella panacisegetis</name>
    <dbReference type="NCBI Taxonomy" id="1090615"/>
    <lineage>
        <taxon>Bacteria</taxon>
        <taxon>Bacillati</taxon>
        <taxon>Actinomycetota</taxon>
        <taxon>Actinomycetes</taxon>
        <taxon>Nakamurellales</taxon>
        <taxon>Nakamurellaceae</taxon>
        <taxon>Nakamurella</taxon>
    </lineage>
</organism>
<evidence type="ECO:0000313" key="7">
    <source>
        <dbReference type="Proteomes" id="UP000198741"/>
    </source>
</evidence>
<dbReference type="PANTHER" id="PTHR35936:SF17">
    <property type="entry name" value="ARGININE-BINDING EXTRACELLULAR PROTEIN ARTP"/>
    <property type="match status" value="1"/>
</dbReference>